<dbReference type="RefSeq" id="WP_091907315.1">
    <property type="nucleotide sequence ID" value="NZ_FNLO01000004.1"/>
</dbReference>
<reference evidence="5" key="1">
    <citation type="submission" date="2016-09" db="EMBL/GenBank/DDBJ databases">
        <authorList>
            <person name="Varghese N."/>
            <person name="Submissions S."/>
        </authorList>
    </citation>
    <scope>NUCLEOTIDE SEQUENCE [LARGE SCALE GENOMIC DNA]</scope>
    <source>
        <strain evidence="5">JS23</strain>
    </source>
</reference>
<dbReference type="OrthoDB" id="9800974at2"/>
<dbReference type="EMBL" id="FNLO01000004">
    <property type="protein sequence ID" value="SDV48300.1"/>
    <property type="molecule type" value="Genomic_DNA"/>
</dbReference>
<evidence type="ECO:0000259" key="2">
    <source>
        <dbReference type="Pfam" id="PF16116"/>
    </source>
</evidence>
<proteinExistence type="predicted"/>
<organism evidence="4 5">
    <name type="scientific">Chitinasiproducens palmae</name>
    <dbReference type="NCBI Taxonomy" id="1770053"/>
    <lineage>
        <taxon>Bacteria</taxon>
        <taxon>Pseudomonadati</taxon>
        <taxon>Pseudomonadota</taxon>
        <taxon>Betaproteobacteria</taxon>
        <taxon>Burkholderiales</taxon>
        <taxon>Burkholderiaceae</taxon>
        <taxon>Chitinasiproducens</taxon>
    </lineage>
</organism>
<dbReference type="Pfam" id="PF16116">
    <property type="entry name" value="DUF4832"/>
    <property type="match status" value="1"/>
</dbReference>
<evidence type="ECO:0008006" key="6">
    <source>
        <dbReference type="Google" id="ProtNLM"/>
    </source>
</evidence>
<name>A0A1H2PNR5_9BURK</name>
<feature type="domain" description="DUF4832" evidence="2">
    <location>
        <begin position="303"/>
        <end position="505"/>
    </location>
</feature>
<gene>
    <name evidence="4" type="ORF">SAMN05216551_104339</name>
</gene>
<feature type="region of interest" description="Disordered" evidence="1">
    <location>
        <begin position="348"/>
        <end position="367"/>
    </location>
</feature>
<keyword evidence="5" id="KW-1185">Reference proteome</keyword>
<evidence type="ECO:0000313" key="5">
    <source>
        <dbReference type="Proteomes" id="UP000243719"/>
    </source>
</evidence>
<dbReference type="Pfam" id="PF16173">
    <property type="entry name" value="DUF4874"/>
    <property type="match status" value="1"/>
</dbReference>
<feature type="domain" description="DUF4874" evidence="3">
    <location>
        <begin position="161"/>
        <end position="286"/>
    </location>
</feature>
<dbReference type="InterPro" id="IPR032379">
    <property type="entry name" value="DUF4874"/>
</dbReference>
<feature type="region of interest" description="Disordered" evidence="1">
    <location>
        <begin position="1"/>
        <end position="35"/>
    </location>
</feature>
<accession>A0A1H2PNR5</accession>
<dbReference type="Proteomes" id="UP000243719">
    <property type="component" value="Unassembled WGS sequence"/>
</dbReference>
<evidence type="ECO:0000313" key="4">
    <source>
        <dbReference type="EMBL" id="SDV48300.1"/>
    </source>
</evidence>
<protein>
    <recommendedName>
        <fullName evidence="6">DUF4832 domain-containing protein</fullName>
    </recommendedName>
</protein>
<evidence type="ECO:0000259" key="3">
    <source>
        <dbReference type="Pfam" id="PF16173"/>
    </source>
</evidence>
<evidence type="ECO:0000256" key="1">
    <source>
        <dbReference type="SAM" id="MobiDB-lite"/>
    </source>
</evidence>
<sequence>MMKPSPLHHPQTGAPHRPPAAPATRRRGRHGPAARTSAGAALLALCLTACGGDSRSIAPANVGVSAPEPGGATAAIVPVAASWQYDLTPHAIPNSEGGPWMHIDITNPKTNYQAIYDGTQPQGQNPMPLPAMRIVHAYVCLADPTQLTAYAKCGASGEGTTQPLGAALLQSLDQALTTIGNARLKVILRFIYNFGVSNNGSSDPAQPNDADEATMRSHIAQLAPIVAAHKDIVYAMQAGFIGKWGEWHNSSQNNAANDTVTVHNAVLAAVSQAFASNVNLEVRYPYLLLDYQPQTAPSELPFGIHNDAFASVLCRDGSKCDEGTYNARGAYTQAALYAAARQAASTHTFSAEPVTPEGAASAAQASDAVAQQSSDMQLSTINASFDPNSWRAWVKAGYATTLLDSVGPHPVLYGAALQVASDGRTVSLTLDAGNRGWGRIPHPRETWLVLTDASGNVSSYPLSSVSPAQWAPGSRQTVQAALTLPTPLAAGQYTAALKFPATSASSLASQSYDWLPLESQGVFDAATGLNRLGQFNVKPAS</sequence>
<dbReference type="InterPro" id="IPR032267">
    <property type="entry name" value="DUF4832"/>
</dbReference>
<dbReference type="AlphaFoldDB" id="A0A1H2PNR5"/>